<dbReference type="Gene3D" id="3.30.750.24">
    <property type="entry name" value="STAS domain"/>
    <property type="match status" value="1"/>
</dbReference>
<feature type="domain" description="STAS" evidence="1">
    <location>
        <begin position="22"/>
        <end position="133"/>
    </location>
</feature>
<dbReference type="Pfam" id="PF01740">
    <property type="entry name" value="STAS"/>
    <property type="match status" value="1"/>
</dbReference>
<dbReference type="OrthoDB" id="9797171at2"/>
<dbReference type="AlphaFoldDB" id="A0A4V2MP43"/>
<accession>A0A4V2MP43</accession>
<dbReference type="PANTHER" id="PTHR33745:SF1">
    <property type="entry name" value="RSBT ANTAGONIST PROTEIN RSBS"/>
    <property type="match status" value="1"/>
</dbReference>
<sequence length="139" mass="14941">MPLKRSVTRSRGAAARPNSLSNAVGIYAVEDVLLVSIKDDITDSDVIELQDGLSEEVVRTGARGVVIDISALDIVDTFVGRIFAQLSGVAKLLDAETYIVGMRPAVAMTLVELGMTLPESNMALSVSQALRRIRANRTR</sequence>
<dbReference type="InterPro" id="IPR051932">
    <property type="entry name" value="Bact_StressResp_Reg"/>
</dbReference>
<evidence type="ECO:0000259" key="1">
    <source>
        <dbReference type="PROSITE" id="PS50801"/>
    </source>
</evidence>
<comment type="caution">
    <text evidence="2">The sequence shown here is derived from an EMBL/GenBank/DDBJ whole genome shotgun (WGS) entry which is preliminary data.</text>
</comment>
<proteinExistence type="predicted"/>
<evidence type="ECO:0000313" key="3">
    <source>
        <dbReference type="Proteomes" id="UP000291301"/>
    </source>
</evidence>
<name>A0A4V2MP43_9HYPH</name>
<dbReference type="CDD" id="cd07041">
    <property type="entry name" value="STAS_RsbR_RsbS_like"/>
    <property type="match status" value="1"/>
</dbReference>
<reference evidence="2 3" key="1">
    <citation type="journal article" date="2015" name="Antonie Van Leeuwenhoek">
        <title>Oricola cellulosilytica gen. nov., sp. nov., a cellulose-degrading bacterium of the family Phyllobacteriaceae isolated from surface seashore water, and emended descriptions of Mesorhizobium loti and Phyllobacterium myrsinacearum.</title>
        <authorList>
            <person name="Hameed A."/>
            <person name="Shahina M."/>
            <person name="Lai W.A."/>
            <person name="Lin S.Y."/>
            <person name="Young L.S."/>
            <person name="Liu Y.C."/>
            <person name="Hsu Y.H."/>
            <person name="Young C.C."/>
        </authorList>
    </citation>
    <scope>NUCLEOTIDE SEQUENCE [LARGE SCALE GENOMIC DNA]</scope>
    <source>
        <strain evidence="2 3">KCTC 52183</strain>
    </source>
</reference>
<dbReference type="InterPro" id="IPR002645">
    <property type="entry name" value="STAS_dom"/>
</dbReference>
<dbReference type="PANTHER" id="PTHR33745">
    <property type="entry name" value="RSBT ANTAGONIST PROTEIN RSBS-RELATED"/>
    <property type="match status" value="1"/>
</dbReference>
<dbReference type="Proteomes" id="UP000291301">
    <property type="component" value="Unassembled WGS sequence"/>
</dbReference>
<dbReference type="PROSITE" id="PS50801">
    <property type="entry name" value="STAS"/>
    <property type="match status" value="1"/>
</dbReference>
<dbReference type="SUPFAM" id="SSF52091">
    <property type="entry name" value="SpoIIaa-like"/>
    <property type="match status" value="1"/>
</dbReference>
<organism evidence="2 3">
    <name type="scientific">Oricola cellulosilytica</name>
    <dbReference type="NCBI Taxonomy" id="1429082"/>
    <lineage>
        <taxon>Bacteria</taxon>
        <taxon>Pseudomonadati</taxon>
        <taxon>Pseudomonadota</taxon>
        <taxon>Alphaproteobacteria</taxon>
        <taxon>Hyphomicrobiales</taxon>
        <taxon>Ahrensiaceae</taxon>
        <taxon>Oricola</taxon>
    </lineage>
</organism>
<evidence type="ECO:0000313" key="2">
    <source>
        <dbReference type="EMBL" id="TCD16142.1"/>
    </source>
</evidence>
<dbReference type="InterPro" id="IPR036513">
    <property type="entry name" value="STAS_dom_sf"/>
</dbReference>
<gene>
    <name evidence="2" type="ORF">E0D97_01510</name>
</gene>
<keyword evidence="3" id="KW-1185">Reference proteome</keyword>
<dbReference type="EMBL" id="SJST01000001">
    <property type="protein sequence ID" value="TCD16142.1"/>
    <property type="molecule type" value="Genomic_DNA"/>
</dbReference>
<protein>
    <submittedName>
        <fullName evidence="2">STAS domain-containing protein</fullName>
    </submittedName>
</protein>